<dbReference type="InterPro" id="IPR036388">
    <property type="entry name" value="WH-like_DNA-bd_sf"/>
</dbReference>
<sequence length="240" mass="27246">MFEKENVKNFSEREMEVYDFIIKNHMKIPFMTIREFSSLCGYSTTVIIKFCNKLGCSSYKEFKLKLSEHFKNNNLSRGQVFSEELLGFFRVSNSEELTDSIRKFSKKISCSQAVLFIGFGTSGILAEYCARVFSNVGITAHFINDPGFPIDVGFYKNWLVVFLSVSGETREMVGLAKRFTLAGINTVAITSNPASSIVMNSLSYISYNMKQTKLNDDFNITSQIPVLYIIETVCRMKNGL</sequence>
<dbReference type="Gene3D" id="1.10.10.10">
    <property type="entry name" value="Winged helix-like DNA-binding domain superfamily/Winged helix DNA-binding domain"/>
    <property type="match status" value="1"/>
</dbReference>
<dbReference type="Proteomes" id="UP001617702">
    <property type="component" value="Unassembled WGS sequence"/>
</dbReference>
<feature type="domain" description="HTH rpiR-type" evidence="4">
    <location>
        <begin position="1"/>
        <end position="73"/>
    </location>
</feature>
<name>A0ABW8GYX7_9GAMM</name>
<dbReference type="PANTHER" id="PTHR30514:SF1">
    <property type="entry name" value="HTH-TYPE TRANSCRIPTIONAL REGULATOR HEXR-RELATED"/>
    <property type="match status" value="1"/>
</dbReference>
<proteinExistence type="predicted"/>
<dbReference type="RefSeq" id="WP_400355411.1">
    <property type="nucleotide sequence ID" value="NZ_JBIXLA010000007.1"/>
</dbReference>
<evidence type="ECO:0000259" key="5">
    <source>
        <dbReference type="PROSITE" id="PS51464"/>
    </source>
</evidence>
<keyword evidence="3" id="KW-0804">Transcription</keyword>
<gene>
    <name evidence="6" type="ORF">ACIPUH_17365</name>
</gene>
<dbReference type="SUPFAM" id="SSF53697">
    <property type="entry name" value="SIS domain"/>
    <property type="match status" value="1"/>
</dbReference>
<dbReference type="InterPro" id="IPR047640">
    <property type="entry name" value="RpiR-like"/>
</dbReference>
<keyword evidence="2" id="KW-0238">DNA-binding</keyword>
<dbReference type="InterPro" id="IPR009057">
    <property type="entry name" value="Homeodomain-like_sf"/>
</dbReference>
<evidence type="ECO:0000256" key="2">
    <source>
        <dbReference type="ARBA" id="ARBA00023125"/>
    </source>
</evidence>
<dbReference type="PANTHER" id="PTHR30514">
    <property type="entry name" value="GLUCOKINASE"/>
    <property type="match status" value="1"/>
</dbReference>
<protein>
    <submittedName>
        <fullName evidence="6">MurR/RpiR family transcriptional regulator</fullName>
    </submittedName>
</protein>
<dbReference type="InterPro" id="IPR000281">
    <property type="entry name" value="HTH_RpiR"/>
</dbReference>
<dbReference type="Gene3D" id="3.40.50.10490">
    <property type="entry name" value="Glucose-6-phosphate isomerase like protein, domain 1"/>
    <property type="match status" value="1"/>
</dbReference>
<keyword evidence="1" id="KW-0805">Transcription regulation</keyword>
<dbReference type="InterPro" id="IPR046348">
    <property type="entry name" value="SIS_dom_sf"/>
</dbReference>
<feature type="domain" description="SIS" evidence="5">
    <location>
        <begin position="104"/>
        <end position="240"/>
    </location>
</feature>
<dbReference type="PROSITE" id="PS51071">
    <property type="entry name" value="HTH_RPIR"/>
    <property type="match status" value="1"/>
</dbReference>
<evidence type="ECO:0000313" key="7">
    <source>
        <dbReference type="Proteomes" id="UP001617702"/>
    </source>
</evidence>
<comment type="caution">
    <text evidence="6">The sequence shown here is derived from an EMBL/GenBank/DDBJ whole genome shotgun (WGS) entry which is preliminary data.</text>
</comment>
<dbReference type="Pfam" id="PF01418">
    <property type="entry name" value="HTH_6"/>
    <property type="match status" value="1"/>
</dbReference>
<dbReference type="Pfam" id="PF01380">
    <property type="entry name" value="SIS"/>
    <property type="match status" value="1"/>
</dbReference>
<dbReference type="InterPro" id="IPR035472">
    <property type="entry name" value="RpiR-like_SIS"/>
</dbReference>
<dbReference type="CDD" id="cd05013">
    <property type="entry name" value="SIS_RpiR"/>
    <property type="match status" value="1"/>
</dbReference>
<keyword evidence="7" id="KW-1185">Reference proteome</keyword>
<organism evidence="6 7">
    <name type="scientific">Pectobacterium jejuense</name>
    <dbReference type="NCBI Taxonomy" id="2974022"/>
    <lineage>
        <taxon>Bacteria</taxon>
        <taxon>Pseudomonadati</taxon>
        <taxon>Pseudomonadota</taxon>
        <taxon>Gammaproteobacteria</taxon>
        <taxon>Enterobacterales</taxon>
        <taxon>Pectobacteriaceae</taxon>
        <taxon>Pectobacterium</taxon>
    </lineage>
</organism>
<reference evidence="6 7" key="1">
    <citation type="submission" date="2024-10" db="EMBL/GenBank/DDBJ databases">
        <authorList>
            <person name="Lu C.-H."/>
        </authorList>
    </citation>
    <scope>NUCLEOTIDE SEQUENCE [LARGE SCALE GENOMIC DNA]</scope>
    <source>
        <strain evidence="6 7">22LXZD03-01</strain>
    </source>
</reference>
<evidence type="ECO:0000256" key="1">
    <source>
        <dbReference type="ARBA" id="ARBA00023015"/>
    </source>
</evidence>
<evidence type="ECO:0000256" key="3">
    <source>
        <dbReference type="ARBA" id="ARBA00023163"/>
    </source>
</evidence>
<dbReference type="PROSITE" id="PS51464">
    <property type="entry name" value="SIS"/>
    <property type="match status" value="1"/>
</dbReference>
<dbReference type="SUPFAM" id="SSF46689">
    <property type="entry name" value="Homeodomain-like"/>
    <property type="match status" value="1"/>
</dbReference>
<evidence type="ECO:0000259" key="4">
    <source>
        <dbReference type="PROSITE" id="PS51071"/>
    </source>
</evidence>
<dbReference type="InterPro" id="IPR001347">
    <property type="entry name" value="SIS_dom"/>
</dbReference>
<evidence type="ECO:0000313" key="6">
    <source>
        <dbReference type="EMBL" id="MFJ5514557.1"/>
    </source>
</evidence>
<dbReference type="EMBL" id="JBIXLB010000008">
    <property type="protein sequence ID" value="MFJ5514557.1"/>
    <property type="molecule type" value="Genomic_DNA"/>
</dbReference>
<accession>A0ABW8GYX7</accession>